<reference evidence="2" key="1">
    <citation type="journal article" date="2023" name="Front. Plant Sci.">
        <title>Chromosomal-level genome assembly of Melastoma candidum provides insights into trichome evolution.</title>
        <authorList>
            <person name="Zhong Y."/>
            <person name="Wu W."/>
            <person name="Sun C."/>
            <person name="Zou P."/>
            <person name="Liu Y."/>
            <person name="Dai S."/>
            <person name="Zhou R."/>
        </authorList>
    </citation>
    <scope>NUCLEOTIDE SEQUENCE [LARGE SCALE GENOMIC DNA]</scope>
</reference>
<comment type="caution">
    <text evidence="1">The sequence shown here is derived from an EMBL/GenBank/DDBJ whole genome shotgun (WGS) entry which is preliminary data.</text>
</comment>
<proteinExistence type="predicted"/>
<name>A0ACB9MK65_9MYRT</name>
<dbReference type="Proteomes" id="UP001057402">
    <property type="component" value="Chromosome 9"/>
</dbReference>
<gene>
    <name evidence="1" type="ORF">MLD38_030057</name>
</gene>
<evidence type="ECO:0000313" key="1">
    <source>
        <dbReference type="EMBL" id="KAI4324582.1"/>
    </source>
</evidence>
<accession>A0ACB9MK65</accession>
<keyword evidence="2" id="KW-1185">Reference proteome</keyword>
<sequence length="202" mass="23165">MTPPAPDSHPRVHFVHLPNDGTFRDTAANNFFARIVESYWPHVSRAVAELASGCNSASQPCRLGGFVLDMLCTSMIDGADSFRGNSARTMTRTWPNTTTLIRSLLFRCKWNSILESKWFRVPIATWPLNVEQQLNAFQQVKKMRLAAGYRRDFRMKSGVAVSSDEIRQGVRARMENSREKRRKMEELRNIRALISCGHRRVH</sequence>
<organism evidence="1 2">
    <name type="scientific">Melastoma candidum</name>
    <dbReference type="NCBI Taxonomy" id="119954"/>
    <lineage>
        <taxon>Eukaryota</taxon>
        <taxon>Viridiplantae</taxon>
        <taxon>Streptophyta</taxon>
        <taxon>Embryophyta</taxon>
        <taxon>Tracheophyta</taxon>
        <taxon>Spermatophyta</taxon>
        <taxon>Magnoliopsida</taxon>
        <taxon>eudicotyledons</taxon>
        <taxon>Gunneridae</taxon>
        <taxon>Pentapetalae</taxon>
        <taxon>rosids</taxon>
        <taxon>malvids</taxon>
        <taxon>Myrtales</taxon>
        <taxon>Melastomataceae</taxon>
        <taxon>Melastomatoideae</taxon>
        <taxon>Melastomateae</taxon>
        <taxon>Melastoma</taxon>
    </lineage>
</organism>
<evidence type="ECO:0000313" key="2">
    <source>
        <dbReference type="Proteomes" id="UP001057402"/>
    </source>
</evidence>
<dbReference type="EMBL" id="CM042888">
    <property type="protein sequence ID" value="KAI4324582.1"/>
    <property type="molecule type" value="Genomic_DNA"/>
</dbReference>
<protein>
    <submittedName>
        <fullName evidence="1">Uncharacterized protein</fullName>
    </submittedName>
</protein>